<dbReference type="Pfam" id="PF07690">
    <property type="entry name" value="MFS_1"/>
    <property type="match status" value="1"/>
</dbReference>
<dbReference type="Gene3D" id="1.20.1720.10">
    <property type="entry name" value="Multidrug resistance protein D"/>
    <property type="match status" value="1"/>
</dbReference>
<dbReference type="InterPro" id="IPR020846">
    <property type="entry name" value="MFS_dom"/>
</dbReference>
<keyword evidence="2 6" id="KW-0812">Transmembrane</keyword>
<feature type="transmembrane region" description="Helical" evidence="6">
    <location>
        <begin position="301"/>
        <end position="319"/>
    </location>
</feature>
<reference evidence="8 9" key="1">
    <citation type="submission" date="2018-02" db="EMBL/GenBank/DDBJ databases">
        <title>The genomes of Aspergillus section Nigri reveals drivers in fungal speciation.</title>
        <authorList>
            <consortium name="DOE Joint Genome Institute"/>
            <person name="Vesth T.C."/>
            <person name="Nybo J."/>
            <person name="Theobald S."/>
            <person name="Brandl J."/>
            <person name="Frisvad J.C."/>
            <person name="Nielsen K.F."/>
            <person name="Lyhne E.K."/>
            <person name="Kogle M.E."/>
            <person name="Kuo A."/>
            <person name="Riley R."/>
            <person name="Clum A."/>
            <person name="Nolan M."/>
            <person name="Lipzen A."/>
            <person name="Salamov A."/>
            <person name="Henrissat B."/>
            <person name="Wiebenga A."/>
            <person name="De vries R.P."/>
            <person name="Grigoriev I.V."/>
            <person name="Mortensen U.H."/>
            <person name="Andersen M.R."/>
            <person name="Baker S.E."/>
        </authorList>
    </citation>
    <scope>NUCLEOTIDE SEQUENCE [LARGE SCALE GENOMIC DNA]</scope>
    <source>
        <strain evidence="8 9">CBS 101889</strain>
    </source>
</reference>
<dbReference type="AlphaFoldDB" id="A0A395HQK0"/>
<evidence type="ECO:0000256" key="1">
    <source>
        <dbReference type="ARBA" id="ARBA00004141"/>
    </source>
</evidence>
<protein>
    <submittedName>
        <fullName evidence="8">MFS transporter</fullName>
    </submittedName>
</protein>
<dbReference type="Proteomes" id="UP000248961">
    <property type="component" value="Unassembled WGS sequence"/>
</dbReference>
<dbReference type="GeneID" id="37201441"/>
<feature type="transmembrane region" description="Helical" evidence="6">
    <location>
        <begin position="229"/>
        <end position="248"/>
    </location>
</feature>
<feature type="transmembrane region" description="Helical" evidence="6">
    <location>
        <begin position="439"/>
        <end position="459"/>
    </location>
</feature>
<gene>
    <name evidence="8" type="ORF">BO97DRAFT_426746</name>
</gene>
<dbReference type="VEuPathDB" id="FungiDB:BO97DRAFT_426746"/>
<feature type="transmembrane region" description="Helical" evidence="6">
    <location>
        <begin position="260"/>
        <end position="280"/>
    </location>
</feature>
<keyword evidence="9" id="KW-1185">Reference proteome</keyword>
<dbReference type="SUPFAM" id="SSF103473">
    <property type="entry name" value="MFS general substrate transporter"/>
    <property type="match status" value="1"/>
</dbReference>
<keyword evidence="4 6" id="KW-0472">Membrane</keyword>
<evidence type="ECO:0000256" key="3">
    <source>
        <dbReference type="ARBA" id="ARBA00022989"/>
    </source>
</evidence>
<dbReference type="PANTHER" id="PTHR23501:SF199">
    <property type="entry name" value="MFS EFFLUX TRANSPORTER INPD-RELATED"/>
    <property type="match status" value="1"/>
</dbReference>
<evidence type="ECO:0000313" key="8">
    <source>
        <dbReference type="EMBL" id="RAL10221.1"/>
    </source>
</evidence>
<feature type="transmembrane region" description="Helical" evidence="6">
    <location>
        <begin position="575"/>
        <end position="597"/>
    </location>
</feature>
<dbReference type="Gene3D" id="1.20.1250.20">
    <property type="entry name" value="MFS general substrate transporter like domains"/>
    <property type="match status" value="1"/>
</dbReference>
<evidence type="ECO:0000313" key="9">
    <source>
        <dbReference type="Proteomes" id="UP000248961"/>
    </source>
</evidence>
<accession>A0A395HQK0</accession>
<dbReference type="CDD" id="cd17502">
    <property type="entry name" value="MFS_Azr1_MDR_like"/>
    <property type="match status" value="1"/>
</dbReference>
<dbReference type="GO" id="GO:0022857">
    <property type="term" value="F:transmembrane transporter activity"/>
    <property type="evidence" value="ECO:0007669"/>
    <property type="project" value="InterPro"/>
</dbReference>
<name>A0A395HQK0_ASPHC</name>
<dbReference type="OrthoDB" id="10021397at2759"/>
<dbReference type="PROSITE" id="PS50850">
    <property type="entry name" value="MFS"/>
    <property type="match status" value="1"/>
</dbReference>
<feature type="compositionally biased region" description="Basic and acidic residues" evidence="5">
    <location>
        <begin position="71"/>
        <end position="92"/>
    </location>
</feature>
<proteinExistence type="predicted"/>
<evidence type="ECO:0000256" key="6">
    <source>
        <dbReference type="SAM" id="Phobius"/>
    </source>
</evidence>
<feature type="transmembrane region" description="Helical" evidence="6">
    <location>
        <begin position="413"/>
        <end position="432"/>
    </location>
</feature>
<feature type="transmembrane region" description="Helical" evidence="6">
    <location>
        <begin position="205"/>
        <end position="222"/>
    </location>
</feature>
<dbReference type="InterPro" id="IPR011701">
    <property type="entry name" value="MFS"/>
</dbReference>
<evidence type="ECO:0000256" key="2">
    <source>
        <dbReference type="ARBA" id="ARBA00022692"/>
    </source>
</evidence>
<dbReference type="GO" id="GO:0005886">
    <property type="term" value="C:plasma membrane"/>
    <property type="evidence" value="ECO:0007669"/>
    <property type="project" value="TreeGrafter"/>
</dbReference>
<feature type="transmembrane region" description="Helical" evidence="6">
    <location>
        <begin position="114"/>
        <end position="142"/>
    </location>
</feature>
<dbReference type="RefSeq" id="XP_025549375.1">
    <property type="nucleotide sequence ID" value="XM_025697152.1"/>
</dbReference>
<evidence type="ECO:0000256" key="4">
    <source>
        <dbReference type="ARBA" id="ARBA00023136"/>
    </source>
</evidence>
<dbReference type="InterPro" id="IPR036259">
    <property type="entry name" value="MFS_trans_sf"/>
</dbReference>
<feature type="transmembrane region" description="Helical" evidence="6">
    <location>
        <begin position="372"/>
        <end position="393"/>
    </location>
</feature>
<dbReference type="EMBL" id="KZ824297">
    <property type="protein sequence ID" value="RAL10221.1"/>
    <property type="molecule type" value="Genomic_DNA"/>
</dbReference>
<keyword evidence="3 6" id="KW-1133">Transmembrane helix</keyword>
<feature type="transmembrane region" description="Helical" evidence="6">
    <location>
        <begin position="181"/>
        <end position="199"/>
    </location>
</feature>
<feature type="domain" description="Major facilitator superfamily (MFS) profile" evidence="7">
    <location>
        <begin position="117"/>
        <end position="602"/>
    </location>
</feature>
<evidence type="ECO:0000259" key="7">
    <source>
        <dbReference type="PROSITE" id="PS50850"/>
    </source>
</evidence>
<dbReference type="STRING" id="1450537.A0A395HQK0"/>
<dbReference type="PANTHER" id="PTHR23501">
    <property type="entry name" value="MAJOR FACILITATOR SUPERFAMILY"/>
    <property type="match status" value="1"/>
</dbReference>
<feature type="transmembrane region" description="Helical" evidence="6">
    <location>
        <begin position="465"/>
        <end position="487"/>
    </location>
</feature>
<evidence type="ECO:0000256" key="5">
    <source>
        <dbReference type="SAM" id="MobiDB-lite"/>
    </source>
</evidence>
<feature type="transmembrane region" description="Helical" evidence="6">
    <location>
        <begin position="154"/>
        <end position="174"/>
    </location>
</feature>
<organism evidence="8 9">
    <name type="scientific">Aspergillus homomorphus (strain CBS 101889)</name>
    <dbReference type="NCBI Taxonomy" id="1450537"/>
    <lineage>
        <taxon>Eukaryota</taxon>
        <taxon>Fungi</taxon>
        <taxon>Dikarya</taxon>
        <taxon>Ascomycota</taxon>
        <taxon>Pezizomycotina</taxon>
        <taxon>Eurotiomycetes</taxon>
        <taxon>Eurotiomycetidae</taxon>
        <taxon>Eurotiales</taxon>
        <taxon>Aspergillaceae</taxon>
        <taxon>Aspergillus</taxon>
        <taxon>Aspergillus subgen. Circumdati</taxon>
    </lineage>
</organism>
<feature type="transmembrane region" description="Helical" evidence="6">
    <location>
        <begin position="499"/>
        <end position="517"/>
    </location>
</feature>
<feature type="region of interest" description="Disordered" evidence="5">
    <location>
        <begin position="71"/>
        <end position="102"/>
    </location>
</feature>
<sequence length="621" mass="66459">MSGVCRLRPSRDVSCGSCRITFQRDTPLHHHWLRATFLSLCSNKHASLKSKAGCRELQLYINTFPVAKSTRDAAPHKKSEAEEIPLDARNDSDGGDVAQQPDEDEDTILTGYRLVAVMIGLCCCVLCISLDNTIVATAIPTISAHFQSRDDAGWYASAYLLTTSAVTLVYGRIYTFVPVKWVYLSALFLFELGSLVSGVAPSSTALIIGRAVAGLGGGGLFVPRRRRPAFSGFIMGMYGIGSVIAPPLGGAFTDHLTWRWCFYINLPLGAVTAIAIVLTLQHTNSIVKTPWREKLRGLDPLGILTFLPAIISLLLGLQWGGTTYAWSNSRIIGLFCVFGVLLLSFTALQLYSGERALLPPRLLRKRNIWGSALFSFSLNSAIFIFIYYLPIWFQTIKGATATSSGVMNLPLTLTNALVALSSGLLVTALRAYPIYSPLMLLSATMASISAGFLTTLHAGSGSAAWVGYQVFFGLAAGLGIQLPVFVVQTTLTANDIPSATALMAFVQLLGGAVFVFVGQNVFGNRLVAALGRAEVDGDLPAGVDPGAVLAAGPAGLRVGFTGDALALLVKVYNYAVVRTFLVGVALAAVSVLGAAVVEWRPVQEREKRQLVDGSRVTVEEP</sequence>
<comment type="subcellular location">
    <subcellularLocation>
        <location evidence="1">Membrane</location>
        <topology evidence="1">Multi-pass membrane protein</topology>
    </subcellularLocation>
</comment>
<feature type="transmembrane region" description="Helical" evidence="6">
    <location>
        <begin position="331"/>
        <end position="351"/>
    </location>
</feature>